<evidence type="ECO:0000256" key="1">
    <source>
        <dbReference type="ARBA" id="ARBA00022630"/>
    </source>
</evidence>
<dbReference type="SUPFAM" id="SSF56645">
    <property type="entry name" value="Acyl-CoA dehydrogenase NM domain-like"/>
    <property type="match status" value="1"/>
</dbReference>
<protein>
    <submittedName>
        <fullName evidence="7">Acyl-CoA dehydrogenase family protein</fullName>
    </submittedName>
</protein>
<dbReference type="GO" id="GO:0033539">
    <property type="term" value="P:fatty acid beta-oxidation using acyl-CoA dehydrogenase"/>
    <property type="evidence" value="ECO:0007669"/>
    <property type="project" value="TreeGrafter"/>
</dbReference>
<dbReference type="SUPFAM" id="SSF47203">
    <property type="entry name" value="Acyl-CoA dehydrogenase C-terminal domain-like"/>
    <property type="match status" value="1"/>
</dbReference>
<evidence type="ECO:0000313" key="8">
    <source>
        <dbReference type="Proteomes" id="UP000515498"/>
    </source>
</evidence>
<comment type="similarity">
    <text evidence="4">Belongs to the HpaH/HsaA monooxygenase family.</text>
</comment>
<reference evidence="7 8" key="1">
    <citation type="submission" date="2020-07" db="EMBL/GenBank/DDBJ databases">
        <title>Draft genome sequence of four isobutane-metabolizing strains capable of cometabolically degrading diverse ether contaminants.</title>
        <authorList>
            <person name="Chen W."/>
            <person name="Faulkner N."/>
            <person name="Smith C."/>
            <person name="Hyman M."/>
        </authorList>
    </citation>
    <scope>NUCLEOTIDE SEQUENCE [LARGE SCALE GENOMIC DNA]</scope>
    <source>
        <strain evidence="7 8">2A</strain>
    </source>
</reference>
<keyword evidence="3" id="KW-0560">Oxidoreductase</keyword>
<dbReference type="Gene3D" id="1.10.540.10">
    <property type="entry name" value="Acyl-CoA dehydrogenase/oxidase, N-terminal domain"/>
    <property type="match status" value="1"/>
</dbReference>
<dbReference type="InterPro" id="IPR036250">
    <property type="entry name" value="AcylCo_DH-like_C"/>
</dbReference>
<feature type="domain" description="Acyl-CoA dehydrogenase/oxidase N-terminal" evidence="5">
    <location>
        <begin position="28"/>
        <end position="97"/>
    </location>
</feature>
<sequence>MTTTDSSTSAVAAEHHDIEAVARGIGDVARGMARQIDAERQLPTELVELLRESGLLRACAPTELGGLELSPGTALRCAELVAQGNAAAGWCVSIAVTSGLPVAFLPASSREELFGGGRGVGAGVWAPRGKARRAPDGVIVSGRWPFCSGISHSDVLFLGCMLEDQQHILAVPKSDLQVLDTWHTLGLRGTGSHDAVADEVFVPSDRVFTMTGGPLIDRALYRFPPLGFFALCIAAAALGNARAAIDDLIDLAAGKKSGASSRTLAERVPTQAAVATAESALEGARALYYQAIDDAWQSCRRGEPVTVEARTRLRLAATHGARTAATVVGSMYDLGGGSAIYDDSPLQRRFRDAFTATAHFQVNQASREVTGRLLLGLPTDTAQL</sequence>
<dbReference type="RefSeq" id="WP_187097938.1">
    <property type="nucleotide sequence ID" value="NZ_CP059894.1"/>
</dbReference>
<keyword evidence="2" id="KW-0274">FAD</keyword>
<dbReference type="EMBL" id="CP059894">
    <property type="protein sequence ID" value="QNJ93954.1"/>
    <property type="molecule type" value="Genomic_DNA"/>
</dbReference>
<name>A0A7G8PHY8_9MYCO</name>
<accession>A0A7G8PHY8</accession>
<dbReference type="InterPro" id="IPR050741">
    <property type="entry name" value="Acyl-CoA_dehydrogenase"/>
</dbReference>
<organism evidence="7 8">
    <name type="scientific">Mycolicibacterium fluoranthenivorans</name>
    <dbReference type="NCBI Taxonomy" id="258505"/>
    <lineage>
        <taxon>Bacteria</taxon>
        <taxon>Bacillati</taxon>
        <taxon>Actinomycetota</taxon>
        <taxon>Actinomycetes</taxon>
        <taxon>Mycobacteriales</taxon>
        <taxon>Mycobacteriaceae</taxon>
        <taxon>Mycolicibacterium</taxon>
    </lineage>
</organism>
<dbReference type="InterPro" id="IPR013107">
    <property type="entry name" value="Acyl-CoA_DH_C"/>
</dbReference>
<proteinExistence type="inferred from homology"/>
<dbReference type="GO" id="GO:0003995">
    <property type="term" value="F:acyl-CoA dehydrogenase activity"/>
    <property type="evidence" value="ECO:0007669"/>
    <property type="project" value="TreeGrafter"/>
</dbReference>
<dbReference type="Gene3D" id="2.40.110.10">
    <property type="entry name" value="Butyryl-CoA Dehydrogenase, subunit A, domain 2"/>
    <property type="match status" value="1"/>
</dbReference>
<evidence type="ECO:0000259" key="5">
    <source>
        <dbReference type="Pfam" id="PF02771"/>
    </source>
</evidence>
<dbReference type="AlphaFoldDB" id="A0A7G8PHY8"/>
<dbReference type="Gene3D" id="1.20.140.10">
    <property type="entry name" value="Butyryl-CoA Dehydrogenase, subunit A, domain 3"/>
    <property type="match status" value="1"/>
</dbReference>
<dbReference type="Proteomes" id="UP000515498">
    <property type="component" value="Chromosome"/>
</dbReference>
<keyword evidence="1" id="KW-0285">Flavoprotein</keyword>
<gene>
    <name evidence="7" type="ORF">HZU40_06555</name>
</gene>
<evidence type="ECO:0000313" key="7">
    <source>
        <dbReference type="EMBL" id="QNJ93954.1"/>
    </source>
</evidence>
<dbReference type="InterPro" id="IPR037069">
    <property type="entry name" value="AcylCoA_DH/ox_N_sf"/>
</dbReference>
<dbReference type="PIRSF" id="PIRSF016578">
    <property type="entry name" value="HsaA"/>
    <property type="match status" value="1"/>
</dbReference>
<dbReference type="InterPro" id="IPR046373">
    <property type="entry name" value="Acyl-CoA_Oxase/DH_mid-dom_sf"/>
</dbReference>
<dbReference type="InterPro" id="IPR009100">
    <property type="entry name" value="AcylCoA_DH/oxidase_NM_dom_sf"/>
</dbReference>
<dbReference type="GO" id="GO:0005737">
    <property type="term" value="C:cytoplasm"/>
    <property type="evidence" value="ECO:0007669"/>
    <property type="project" value="TreeGrafter"/>
</dbReference>
<dbReference type="KEGG" id="mflu:HZU40_06555"/>
<dbReference type="Pfam" id="PF08028">
    <property type="entry name" value="Acyl-CoA_dh_2"/>
    <property type="match status" value="1"/>
</dbReference>
<evidence type="ECO:0000256" key="4">
    <source>
        <dbReference type="ARBA" id="ARBA00049661"/>
    </source>
</evidence>
<evidence type="ECO:0000256" key="2">
    <source>
        <dbReference type="ARBA" id="ARBA00022827"/>
    </source>
</evidence>
<dbReference type="PANTHER" id="PTHR48083:SF5">
    <property type="entry name" value="NRGC PROTEIN"/>
    <property type="match status" value="1"/>
</dbReference>
<dbReference type="Pfam" id="PF02771">
    <property type="entry name" value="Acyl-CoA_dh_N"/>
    <property type="match status" value="1"/>
</dbReference>
<dbReference type="GO" id="GO:0050660">
    <property type="term" value="F:flavin adenine dinucleotide binding"/>
    <property type="evidence" value="ECO:0007669"/>
    <property type="project" value="InterPro"/>
</dbReference>
<evidence type="ECO:0000259" key="6">
    <source>
        <dbReference type="Pfam" id="PF08028"/>
    </source>
</evidence>
<evidence type="ECO:0000256" key="3">
    <source>
        <dbReference type="ARBA" id="ARBA00023002"/>
    </source>
</evidence>
<dbReference type="InterPro" id="IPR013786">
    <property type="entry name" value="AcylCoA_DH/ox_N"/>
</dbReference>
<dbReference type="PANTHER" id="PTHR48083">
    <property type="entry name" value="MEDIUM-CHAIN SPECIFIC ACYL-COA DEHYDROGENASE, MITOCHONDRIAL-RELATED"/>
    <property type="match status" value="1"/>
</dbReference>
<feature type="domain" description="Acyl-CoA dehydrogenase C-terminal" evidence="6">
    <location>
        <begin position="231"/>
        <end position="363"/>
    </location>
</feature>